<feature type="compositionally biased region" description="Low complexity" evidence="2">
    <location>
        <begin position="678"/>
        <end position="687"/>
    </location>
</feature>
<feature type="region of interest" description="Disordered" evidence="2">
    <location>
        <begin position="231"/>
        <end position="270"/>
    </location>
</feature>
<feature type="compositionally biased region" description="Low complexity" evidence="2">
    <location>
        <begin position="318"/>
        <end position="374"/>
    </location>
</feature>
<dbReference type="InterPro" id="IPR033473">
    <property type="entry name" value="Atos-like_C"/>
</dbReference>
<feature type="compositionally biased region" description="Basic and acidic residues" evidence="2">
    <location>
        <begin position="246"/>
        <end position="257"/>
    </location>
</feature>
<dbReference type="Proteomes" id="UP000749559">
    <property type="component" value="Unassembled WGS sequence"/>
</dbReference>
<feature type="region of interest" description="Disordered" evidence="2">
    <location>
        <begin position="917"/>
        <end position="943"/>
    </location>
</feature>
<feature type="region of interest" description="Disordered" evidence="2">
    <location>
        <begin position="772"/>
        <end position="869"/>
    </location>
</feature>
<feature type="compositionally biased region" description="Basic and acidic residues" evidence="2">
    <location>
        <begin position="857"/>
        <end position="869"/>
    </location>
</feature>
<feature type="region of interest" description="Disordered" evidence="2">
    <location>
        <begin position="615"/>
        <end position="644"/>
    </location>
</feature>
<evidence type="ECO:0000313" key="3">
    <source>
        <dbReference type="EMBL" id="CAH1789359.1"/>
    </source>
</evidence>
<proteinExistence type="inferred from homology"/>
<name>A0A8J1XPD3_OWEFU</name>
<dbReference type="InterPro" id="IPR051506">
    <property type="entry name" value="ATOS_Transcription_Regulators"/>
</dbReference>
<protein>
    <submittedName>
        <fullName evidence="3">Uncharacterized protein</fullName>
    </submittedName>
</protein>
<keyword evidence="4" id="KW-1185">Reference proteome</keyword>
<evidence type="ECO:0000256" key="2">
    <source>
        <dbReference type="SAM" id="MobiDB-lite"/>
    </source>
</evidence>
<evidence type="ECO:0000313" key="4">
    <source>
        <dbReference type="Proteomes" id="UP000749559"/>
    </source>
</evidence>
<dbReference type="EMBL" id="CAIIXF020000007">
    <property type="protein sequence ID" value="CAH1789359.1"/>
    <property type="molecule type" value="Genomic_DNA"/>
</dbReference>
<organism evidence="3 4">
    <name type="scientific">Owenia fusiformis</name>
    <name type="common">Polychaete worm</name>
    <dbReference type="NCBI Taxonomy" id="6347"/>
    <lineage>
        <taxon>Eukaryota</taxon>
        <taxon>Metazoa</taxon>
        <taxon>Spiralia</taxon>
        <taxon>Lophotrochozoa</taxon>
        <taxon>Annelida</taxon>
        <taxon>Polychaeta</taxon>
        <taxon>Sedentaria</taxon>
        <taxon>Canalipalpata</taxon>
        <taxon>Sabellida</taxon>
        <taxon>Oweniida</taxon>
        <taxon>Oweniidae</taxon>
        <taxon>Owenia</taxon>
    </lineage>
</organism>
<feature type="region of interest" description="Disordered" evidence="2">
    <location>
        <begin position="678"/>
        <end position="711"/>
    </location>
</feature>
<feature type="compositionally biased region" description="Basic and acidic residues" evidence="2">
    <location>
        <begin position="283"/>
        <end position="299"/>
    </location>
</feature>
<feature type="compositionally biased region" description="Low complexity" evidence="2">
    <location>
        <begin position="840"/>
        <end position="850"/>
    </location>
</feature>
<sequence>MRPEKGTTQTSMEEEVLEGSDLFKWIGMLVLEARVPQMSPKGRTEGPHCPGILGEVTHACDNKKNECVEAVKVADQMEQLWQNNVPMCIEVLLHPDCKHGREMARSALSSPLEKENVIVLEQWTIQVLPKRCIGNPVSASMVMGAVRSYLYFSQISAWLNMSKGAAPRNLAYRISAPGEYTETYWSETQLQQSHTFPGTVISKTDAIKVSVISRPRCPTIPAVLCKDVVEAKQDSHSGKSSPRALSIERGDLSDRMSPKPAAQERSFSPKLWHGLMKPEFEPKTECISHGSPHVDHDSPKSTTPYKIPTMQNQKRFTQESSHSIMTSQSQSSNTTVQTSNGRSSSSSPTQQSGSSLRPSPKTPPASTSTPQSPLTEDIISKMKLTGAVPKHYKLLHEQHQLTSSDIPLQKILEKDVMKKQAPIELKSPTILWTQKSTDQVYYDPKNSPIISMNAQYEHDLAAVTSKFTTRLLQPLSSTEMENYLADLKQQTPGHRPFYARNLSSSSSSSTESILESSCDSISSIKLKVASKHSKVQPNKETTDCQNGSIERTNTQNGSTKCQTNSIVEIEAHTNSHNNMIPCSSKSVSNGVNKTTLVSSPCNISTSEKDVINGVNSSINGHDAKDISQISSPAKSRIHEPIVGTKVIKTQSPKTVKGFLDSDSSSNNNSPRCNSILSRYSSNDSIDSSPERSHKHQSPNGALRVKQSPDRPNVLQLRRSNSHEYGHQQENGHVKHVVCHDNAQAAVSHDESHELNTHIQCYENVQNGVSPLRRSSLSDQLDSTSQNGETSQDNNDTLTESIIEDPHDTNKIKFTLDNEDDDNVSEKDDITESMQVKTDNETTNNSISNTNYFQTPKPNEESKESKVNRKLEDRYSPQSVTHFVRSPTDGVVVPGFHGMVKSLSTSLLRSIMRKDNSAQSVGDGQVDSIGRRVPSAQEKATYRKSVDSSSNIIFHHSTGLPMQSSPAPMKKRTHERFEYDHSLNTVKSIKSAISMVTLDTMDSNGNTTDNNKVFSTSAPACTTPNCLLGNFEESLLNGRIDPVGTVSGFTAEIGASGAFCPKHLELDVTAFFFNLSDDNAPSPYLGHINIEAACKRRGYHVPKLGTLQVTLFNPNKKVVKMFVVRYDLTDMPPNSQTFLRQRTIYQPVQHGNENSQDLPTFLRYLIHLRFCSSKSNKIYLHTDIRLIFARDKFEFDPRVANYELRSYTEGPTNPQFSPKR</sequence>
<dbReference type="SMART" id="SM01177">
    <property type="entry name" value="DUF4210"/>
    <property type="match status" value="1"/>
</dbReference>
<comment type="similarity">
    <text evidence="1">Belongs to the ATOS family.</text>
</comment>
<dbReference type="InterPro" id="IPR025261">
    <property type="entry name" value="Atos-like_cons_dom"/>
</dbReference>
<dbReference type="AlphaFoldDB" id="A0A8J1XPD3"/>
<reference evidence="3" key="1">
    <citation type="submission" date="2022-03" db="EMBL/GenBank/DDBJ databases">
        <authorList>
            <person name="Martin C."/>
        </authorList>
    </citation>
    <scope>NUCLEOTIDE SEQUENCE</scope>
</reference>
<dbReference type="Pfam" id="PF13889">
    <property type="entry name" value="Chromosome_seg"/>
    <property type="match status" value="1"/>
</dbReference>
<feature type="compositionally biased region" description="Low complexity" evidence="2">
    <location>
        <begin position="772"/>
        <end position="785"/>
    </location>
</feature>
<accession>A0A8J1XPD3</accession>
<dbReference type="Pfam" id="PF13915">
    <property type="entry name" value="DUF4210"/>
    <property type="match status" value="1"/>
</dbReference>
<feature type="compositionally biased region" description="Polar residues" evidence="2">
    <location>
        <begin position="300"/>
        <end position="315"/>
    </location>
</feature>
<feature type="compositionally biased region" description="Basic and acidic residues" evidence="2">
    <location>
        <begin position="803"/>
        <end position="815"/>
    </location>
</feature>
<feature type="region of interest" description="Disordered" evidence="2">
    <location>
        <begin position="537"/>
        <end position="559"/>
    </location>
</feature>
<evidence type="ECO:0000256" key="1">
    <source>
        <dbReference type="ARBA" id="ARBA00034497"/>
    </source>
</evidence>
<dbReference type="PANTHER" id="PTHR13199:SF11">
    <property type="entry name" value="PROTEIN ATOSSA"/>
    <property type="match status" value="1"/>
</dbReference>
<gene>
    <name evidence="3" type="ORF">OFUS_LOCUS14732</name>
</gene>
<dbReference type="PANTHER" id="PTHR13199">
    <property type="entry name" value="GH03947P"/>
    <property type="match status" value="1"/>
</dbReference>
<feature type="compositionally biased region" description="Polar residues" evidence="2">
    <location>
        <begin position="786"/>
        <end position="799"/>
    </location>
</feature>
<dbReference type="OrthoDB" id="8625101at2759"/>
<feature type="region of interest" description="Disordered" evidence="2">
    <location>
        <begin position="283"/>
        <end position="374"/>
    </location>
</feature>
<comment type="caution">
    <text evidence="3">The sequence shown here is derived from an EMBL/GenBank/DDBJ whole genome shotgun (WGS) entry which is preliminary data.</text>
</comment>